<comment type="similarity">
    <text evidence="2">Belongs to the KptA/TPT1 family.</text>
</comment>
<dbReference type="PANTHER" id="PTHR12684:SF2">
    <property type="entry name" value="TRNA 2'-PHOSPHOTRANSFERASE 1"/>
    <property type="match status" value="1"/>
</dbReference>
<dbReference type="GO" id="GO:0006388">
    <property type="term" value="P:tRNA splicing, via endonucleolytic cleavage and ligation"/>
    <property type="evidence" value="ECO:0007669"/>
    <property type="project" value="TreeGrafter"/>
</dbReference>
<organism evidence="7 8">
    <name type="scientific">Symbiodinium necroappetens</name>
    <dbReference type="NCBI Taxonomy" id="1628268"/>
    <lineage>
        <taxon>Eukaryota</taxon>
        <taxon>Sar</taxon>
        <taxon>Alveolata</taxon>
        <taxon>Dinophyceae</taxon>
        <taxon>Suessiales</taxon>
        <taxon>Symbiodiniaceae</taxon>
        <taxon>Symbiodinium</taxon>
    </lineage>
</organism>
<name>A0A812J6Y4_9DINO</name>
<sequence length="219" mass="24548">MPELEKLTESVDFLIFPADLNAAERKHAREVVKARKLMSVSTGSGEVRQLQVFRPGTKKAAKWKGGGSGRCAPAYPGEEQLSRKLSSLLRHSAEQRGIGMLQDGYAPLSTVLGLREFSRFKHTAEEVEELVERDQKRRFELTTRAGEMWIRATQGHTMRSVKDDALLQPMGLEEAQAVESCVHGTYMMLWEEILNSGGLCRMARNHIHFTTCTSTNTVV</sequence>
<evidence type="ECO:0000256" key="3">
    <source>
        <dbReference type="ARBA" id="ARBA00012007"/>
    </source>
</evidence>
<dbReference type="EC" id="2.7.1.160" evidence="3"/>
<dbReference type="PANTHER" id="PTHR12684">
    <property type="entry name" value="PUTATIVE PHOSPHOTRANSFERASE"/>
    <property type="match status" value="1"/>
</dbReference>
<dbReference type="EMBL" id="CAJNJA010005560">
    <property type="protein sequence ID" value="CAE7192854.1"/>
    <property type="molecule type" value="Genomic_DNA"/>
</dbReference>
<dbReference type="OrthoDB" id="419694at2759"/>
<dbReference type="Gene3D" id="3.20.170.30">
    <property type="match status" value="1"/>
</dbReference>
<dbReference type="InterPro" id="IPR002745">
    <property type="entry name" value="Ptrans_KptA/Tpt1"/>
</dbReference>
<dbReference type="Proteomes" id="UP000601435">
    <property type="component" value="Unassembled WGS sequence"/>
</dbReference>
<dbReference type="GO" id="GO:0003676">
    <property type="term" value="F:nucleic acid binding"/>
    <property type="evidence" value="ECO:0007669"/>
    <property type="project" value="InterPro"/>
</dbReference>
<proteinExistence type="inferred from homology"/>
<keyword evidence="5" id="KW-0520">NAD</keyword>
<feature type="non-terminal residue" evidence="7">
    <location>
        <position position="219"/>
    </location>
</feature>
<dbReference type="InterPro" id="IPR042081">
    <property type="entry name" value="RNA_2'-PTrans_C"/>
</dbReference>
<evidence type="ECO:0000256" key="4">
    <source>
        <dbReference type="ARBA" id="ARBA00022679"/>
    </source>
</evidence>
<evidence type="ECO:0000256" key="5">
    <source>
        <dbReference type="ARBA" id="ARBA00023027"/>
    </source>
</evidence>
<accession>A0A812J6Y4</accession>
<evidence type="ECO:0000256" key="2">
    <source>
        <dbReference type="ARBA" id="ARBA00009836"/>
    </source>
</evidence>
<comment type="function">
    <text evidence="1">Catalyzes the last step of tRNA splicing, the transfer of the splice junction 2'-phosphate from ligated tRNA to NAD to produce ADP-ribose 1''-2'' cyclic phosphate.</text>
</comment>
<dbReference type="InterPro" id="IPR036867">
    <property type="entry name" value="R3H_dom_sf"/>
</dbReference>
<dbReference type="Gene3D" id="1.10.10.970">
    <property type="entry name" value="RNA 2'-phosphotransferase, Tpt1/KptA family, N-terminal domain"/>
    <property type="match status" value="1"/>
</dbReference>
<evidence type="ECO:0000256" key="6">
    <source>
        <dbReference type="ARBA" id="ARBA00047949"/>
    </source>
</evidence>
<comment type="caution">
    <text evidence="7">The sequence shown here is derived from an EMBL/GenBank/DDBJ whole genome shotgun (WGS) entry which is preliminary data.</text>
</comment>
<dbReference type="Gene3D" id="3.30.1370.50">
    <property type="entry name" value="R3H-like domain"/>
    <property type="match status" value="1"/>
</dbReference>
<protein>
    <recommendedName>
        <fullName evidence="3">2'-phosphotransferase</fullName>
        <ecNumber evidence="3">2.7.1.160</ecNumber>
    </recommendedName>
</protein>
<dbReference type="AlphaFoldDB" id="A0A812J6Y4"/>
<dbReference type="SUPFAM" id="SSF56399">
    <property type="entry name" value="ADP-ribosylation"/>
    <property type="match status" value="1"/>
</dbReference>
<evidence type="ECO:0000313" key="7">
    <source>
        <dbReference type="EMBL" id="CAE7192854.1"/>
    </source>
</evidence>
<evidence type="ECO:0000256" key="1">
    <source>
        <dbReference type="ARBA" id="ARBA00003343"/>
    </source>
</evidence>
<keyword evidence="4" id="KW-0808">Transferase</keyword>
<evidence type="ECO:0000313" key="8">
    <source>
        <dbReference type="Proteomes" id="UP000601435"/>
    </source>
</evidence>
<keyword evidence="8" id="KW-1185">Reference proteome</keyword>
<dbReference type="Pfam" id="PF01885">
    <property type="entry name" value="PTS_2-RNA"/>
    <property type="match status" value="1"/>
</dbReference>
<dbReference type="InterPro" id="IPR042080">
    <property type="entry name" value="RNA_2'-PTrans_N"/>
</dbReference>
<dbReference type="GO" id="GO:0000215">
    <property type="term" value="F:tRNA 2'-phosphotransferase activity"/>
    <property type="evidence" value="ECO:0007669"/>
    <property type="project" value="UniProtKB-EC"/>
</dbReference>
<comment type="catalytic activity">
    <reaction evidence="6">
        <text>2'-phospho-[ligated tRNA] + NAD(+) = mature tRNA + ADP-alpha-D-ribose 1'',2''-cyclic phosphate + nicotinamide</text>
        <dbReference type="Rhea" id="RHEA:23324"/>
        <dbReference type="Rhea" id="RHEA-COMP:11106"/>
        <dbReference type="Rhea" id="RHEA-COMP:11107"/>
        <dbReference type="ChEBI" id="CHEBI:17154"/>
        <dbReference type="ChEBI" id="CHEBI:57540"/>
        <dbReference type="ChEBI" id="CHEBI:76596"/>
        <dbReference type="ChEBI" id="CHEBI:82883"/>
        <dbReference type="ChEBI" id="CHEBI:85027"/>
        <dbReference type="EC" id="2.7.1.160"/>
    </reaction>
</comment>
<gene>
    <name evidence="7" type="primary">TPT1</name>
    <name evidence="7" type="ORF">SNEC2469_LOCUS1231</name>
</gene>
<reference evidence="7" key="1">
    <citation type="submission" date="2021-02" db="EMBL/GenBank/DDBJ databases">
        <authorList>
            <person name="Dougan E. K."/>
            <person name="Rhodes N."/>
            <person name="Thang M."/>
            <person name="Chan C."/>
        </authorList>
    </citation>
    <scope>NUCLEOTIDE SEQUENCE</scope>
</reference>